<dbReference type="RefSeq" id="WP_126600677.1">
    <property type="nucleotide sequence ID" value="NZ_LR134510.1"/>
</dbReference>
<reference evidence="3 4" key="1">
    <citation type="submission" date="2018-12" db="EMBL/GenBank/DDBJ databases">
        <authorList>
            <consortium name="Pathogen Informatics"/>
        </authorList>
    </citation>
    <scope>NUCLEOTIDE SEQUENCE [LARGE SCALE GENOMIC DNA]</scope>
    <source>
        <strain evidence="3 4">NCTC12871</strain>
    </source>
</reference>
<proteinExistence type="predicted"/>
<keyword evidence="2" id="KW-0812">Transmembrane</keyword>
<keyword evidence="2" id="KW-1133">Transmembrane helix</keyword>
<dbReference type="EMBL" id="LR134510">
    <property type="protein sequence ID" value="VEJ10171.1"/>
    <property type="molecule type" value="Genomic_DNA"/>
</dbReference>
<evidence type="ECO:0000313" key="3">
    <source>
        <dbReference type="EMBL" id="VEJ10171.1"/>
    </source>
</evidence>
<keyword evidence="2" id="KW-0472">Membrane</keyword>
<evidence type="ECO:0000256" key="2">
    <source>
        <dbReference type="SAM" id="Phobius"/>
    </source>
</evidence>
<protein>
    <submittedName>
        <fullName evidence="3">Uncharacterized protein</fullName>
    </submittedName>
</protein>
<sequence>MDNKNLIENKYKWQLQRERVNHHSWTMIVFFIEGIVLMDLWVIKRNFMDSFVANFILNFSIVCFAFGIIFAFTTYGRRKKLKAIEQTLAAQQAQKSDNVTNKETKKAE</sequence>
<feature type="transmembrane region" description="Helical" evidence="2">
    <location>
        <begin position="55"/>
        <end position="75"/>
    </location>
</feature>
<name>A0A448TW68_9PAST</name>
<gene>
    <name evidence="3" type="ORF">NCTC12871_01681</name>
</gene>
<dbReference type="Proteomes" id="UP000279799">
    <property type="component" value="Chromosome"/>
</dbReference>
<evidence type="ECO:0000256" key="1">
    <source>
        <dbReference type="SAM" id="MobiDB-lite"/>
    </source>
</evidence>
<feature type="region of interest" description="Disordered" evidence="1">
    <location>
        <begin position="89"/>
        <end position="108"/>
    </location>
</feature>
<accession>A0A448TW68</accession>
<dbReference type="KEGG" id="adp:NCTC12871_01681"/>
<organism evidence="3 4">
    <name type="scientific">Actinobacillus delphinicola</name>
    <dbReference type="NCBI Taxonomy" id="51161"/>
    <lineage>
        <taxon>Bacteria</taxon>
        <taxon>Pseudomonadati</taxon>
        <taxon>Pseudomonadota</taxon>
        <taxon>Gammaproteobacteria</taxon>
        <taxon>Pasteurellales</taxon>
        <taxon>Pasteurellaceae</taxon>
        <taxon>Actinobacillus</taxon>
    </lineage>
</organism>
<feature type="transmembrane region" description="Helical" evidence="2">
    <location>
        <begin position="20"/>
        <end position="43"/>
    </location>
</feature>
<dbReference type="AlphaFoldDB" id="A0A448TW68"/>
<evidence type="ECO:0000313" key="4">
    <source>
        <dbReference type="Proteomes" id="UP000279799"/>
    </source>
</evidence>
<keyword evidence="4" id="KW-1185">Reference proteome</keyword>
<feature type="compositionally biased region" description="Polar residues" evidence="1">
    <location>
        <begin position="89"/>
        <end position="99"/>
    </location>
</feature>